<dbReference type="GO" id="GO:0070402">
    <property type="term" value="F:NADPH binding"/>
    <property type="evidence" value="ECO:0007669"/>
    <property type="project" value="TreeGrafter"/>
</dbReference>
<dbReference type="SMART" id="SM00829">
    <property type="entry name" value="PKS_ER"/>
    <property type="match status" value="1"/>
</dbReference>
<evidence type="ECO:0000256" key="1">
    <source>
        <dbReference type="ARBA" id="ARBA00022857"/>
    </source>
</evidence>
<dbReference type="InterPro" id="IPR020843">
    <property type="entry name" value="ER"/>
</dbReference>
<dbReference type="EMBL" id="HBFW01015902">
    <property type="protein sequence ID" value="CAD8939098.1"/>
    <property type="molecule type" value="Transcribed_RNA"/>
</dbReference>
<dbReference type="PANTHER" id="PTHR48106">
    <property type="entry name" value="QUINONE OXIDOREDUCTASE PIG3-RELATED"/>
    <property type="match status" value="1"/>
</dbReference>
<evidence type="ECO:0000259" key="3">
    <source>
        <dbReference type="SMART" id="SM00829"/>
    </source>
</evidence>
<dbReference type="GO" id="GO:0035925">
    <property type="term" value="F:mRNA 3'-UTR AU-rich region binding"/>
    <property type="evidence" value="ECO:0007669"/>
    <property type="project" value="TreeGrafter"/>
</dbReference>
<organism evidence="4">
    <name type="scientific">Cyclophora tenuis</name>
    <name type="common">Marine diatom</name>
    <dbReference type="NCBI Taxonomy" id="216820"/>
    <lineage>
        <taxon>Eukaryota</taxon>
        <taxon>Sar</taxon>
        <taxon>Stramenopiles</taxon>
        <taxon>Ochrophyta</taxon>
        <taxon>Bacillariophyta</taxon>
        <taxon>Fragilariophyceae</taxon>
        <taxon>Fragilariophycidae</taxon>
        <taxon>Cyclophorales</taxon>
        <taxon>Cyclophoraceae</taxon>
        <taxon>Cyclophora</taxon>
    </lineage>
</organism>
<accession>A0A7S1GNX9</accession>
<dbReference type="InterPro" id="IPR047618">
    <property type="entry name" value="QOR-like"/>
</dbReference>
<dbReference type="SUPFAM" id="SSF51735">
    <property type="entry name" value="NAD(P)-binding Rossmann-fold domains"/>
    <property type="match status" value="1"/>
</dbReference>
<dbReference type="CDD" id="cd05286">
    <property type="entry name" value="QOR2"/>
    <property type="match status" value="1"/>
</dbReference>
<dbReference type="InterPro" id="IPR011032">
    <property type="entry name" value="GroES-like_sf"/>
</dbReference>
<keyword evidence="2" id="KW-0560">Oxidoreductase</keyword>
<dbReference type="AlphaFoldDB" id="A0A7S1GNX9"/>
<gene>
    <name evidence="4" type="ORF">CTEN0397_LOCUS10161</name>
</gene>
<dbReference type="Pfam" id="PF08240">
    <property type="entry name" value="ADH_N"/>
    <property type="match status" value="1"/>
</dbReference>
<dbReference type="Pfam" id="PF13602">
    <property type="entry name" value="ADH_zinc_N_2"/>
    <property type="match status" value="1"/>
</dbReference>
<sequence>MVMLPSWNMWKITQYLFPRRASCWSKNKFAGLNFIDTYFRSGLYKKPLPFVSGQEGGGEVVATSSDAVKVGDIVAYMAMGSYAEYTLVPVDKLVKVPNGMTLEIAIAAMTQGLTGHYLAMSAHANLIQPGQWCLIYSVASGTNKWTAQLAKQLGGYKVIGTCSKSKNYDEMKKVCDELIVLDTVEGQSYSDYTSVDMVSRIMDITDGVGCHAIMDGIGKATADTSLQVLAQRGIWITFGNASGPVPDLSPLKLSPKSAFLTRPKLGDYIATRDELEQRWNQLSQWILDNQDTQNIAQIDIDHKFPLKDAQEGHLYIEGGHTNGKVLFEV</sequence>
<keyword evidence="1" id="KW-0521">NADP</keyword>
<evidence type="ECO:0000256" key="2">
    <source>
        <dbReference type="ARBA" id="ARBA00023002"/>
    </source>
</evidence>
<dbReference type="InterPro" id="IPR013154">
    <property type="entry name" value="ADH-like_N"/>
</dbReference>
<dbReference type="GO" id="GO:0005829">
    <property type="term" value="C:cytosol"/>
    <property type="evidence" value="ECO:0007669"/>
    <property type="project" value="TreeGrafter"/>
</dbReference>
<protein>
    <recommendedName>
        <fullName evidence="3">Enoyl reductase (ER) domain-containing protein</fullName>
    </recommendedName>
</protein>
<dbReference type="GO" id="GO:0003960">
    <property type="term" value="F:quinone reductase (NADPH) activity"/>
    <property type="evidence" value="ECO:0007669"/>
    <property type="project" value="InterPro"/>
</dbReference>
<evidence type="ECO:0000313" key="4">
    <source>
        <dbReference type="EMBL" id="CAD8939098.1"/>
    </source>
</evidence>
<dbReference type="SUPFAM" id="SSF50129">
    <property type="entry name" value="GroES-like"/>
    <property type="match status" value="1"/>
</dbReference>
<dbReference type="InterPro" id="IPR036291">
    <property type="entry name" value="NAD(P)-bd_dom_sf"/>
</dbReference>
<dbReference type="Gene3D" id="3.90.180.10">
    <property type="entry name" value="Medium-chain alcohol dehydrogenases, catalytic domain"/>
    <property type="match status" value="1"/>
</dbReference>
<name>A0A7S1GNX9_CYCTE</name>
<reference evidence="4" key="1">
    <citation type="submission" date="2021-01" db="EMBL/GenBank/DDBJ databases">
        <authorList>
            <person name="Corre E."/>
            <person name="Pelletier E."/>
            <person name="Niang G."/>
            <person name="Scheremetjew M."/>
            <person name="Finn R."/>
            <person name="Kale V."/>
            <person name="Holt S."/>
            <person name="Cochrane G."/>
            <person name="Meng A."/>
            <person name="Brown T."/>
            <person name="Cohen L."/>
        </authorList>
    </citation>
    <scope>NUCLEOTIDE SEQUENCE</scope>
    <source>
        <strain evidence="4">ECT3854</strain>
    </source>
</reference>
<proteinExistence type="predicted"/>
<feature type="domain" description="Enoyl reductase (ER)" evidence="3">
    <location>
        <begin position="13"/>
        <end position="327"/>
    </location>
</feature>
<dbReference type="Gene3D" id="3.40.50.720">
    <property type="entry name" value="NAD(P)-binding Rossmann-like Domain"/>
    <property type="match status" value="1"/>
</dbReference>
<dbReference type="PANTHER" id="PTHR48106:SF13">
    <property type="entry name" value="QUINONE OXIDOREDUCTASE-RELATED"/>
    <property type="match status" value="1"/>
</dbReference>